<dbReference type="Gene3D" id="3.40.50.300">
    <property type="entry name" value="P-loop containing nucleotide triphosphate hydrolases"/>
    <property type="match status" value="2"/>
</dbReference>
<name>A0ABQ3K830_9DEIO</name>
<dbReference type="Proteomes" id="UP000632154">
    <property type="component" value="Unassembled WGS sequence"/>
</dbReference>
<reference evidence="13" key="1">
    <citation type="journal article" date="2019" name="Int. J. Syst. Evol. Microbiol.">
        <title>The Global Catalogue of Microorganisms (GCM) 10K type strain sequencing project: providing services to taxonomists for standard genome sequencing and annotation.</title>
        <authorList>
            <consortium name="The Broad Institute Genomics Platform"/>
            <consortium name="The Broad Institute Genome Sequencing Center for Infectious Disease"/>
            <person name="Wu L."/>
            <person name="Ma J."/>
        </authorList>
    </citation>
    <scope>NUCLEOTIDE SEQUENCE [LARGE SCALE GENOMIC DNA]</scope>
    <source>
        <strain evidence="13">CGMCC 1.18439</strain>
    </source>
</reference>
<dbReference type="InterPro" id="IPR003395">
    <property type="entry name" value="RecF/RecN/SMC_N"/>
</dbReference>
<dbReference type="InterPro" id="IPR027417">
    <property type="entry name" value="P-loop_NTPase"/>
</dbReference>
<comment type="function">
    <text evidence="1 9">May be involved in recombinational repair of damaged DNA.</text>
</comment>
<protein>
    <recommendedName>
        <fullName evidence="3 9">DNA repair protein RecN</fullName>
    </recommendedName>
    <alternativeName>
        <fullName evidence="8 9">Recombination protein N</fullName>
    </alternativeName>
</protein>
<sequence length="555" mass="58829">MNRRVALAPFLTRLEVQSLATIETLDLELGGGLSVFTGETGAGKSIIVDALGLLLGERAKPDLIRRGEEQLLVTGFWSEGKDEAISSRRVSRQGRSVARLNGEVVAVRELSGWTEQRLTIHWQHSAVSLLSHAAQRRLLDGQCAEAVGNYAAAYAAWQAAAARLERLRTGERERARLLDLLEYQVGEIRTVGPQPGEEEPLQAQLSRLTHQEAIAGAAAGALDLLADGEVTAEGLMQAALKTLGAGARYDQASEDLLEELRAALDAVEALVPELRQIAEGSAPDPEEIAQAEERLAALGRLKAKYGPELSDVLAFAEQAETELAALQQDQEDAGDLAGEVERLYAALRAAGERLDAARTKAAGPLAGSLLAVIRQLGMPHARLEFSLMPLAQPGAAGLSDVTLLFSANPGENMGPLAEVASGGELSRVMLAISTVVGAETPVVIFDEVDAGIGGAAAVAVAEQLAQLGRERQVMVVTHLAQIAARADHHFRVEKEVIEGRTVSRVRRLDQAEREAELARMLGGQTSGAALDHARELLAGGAVAATGGRKRAASRR</sequence>
<organism evidence="12 13">
    <name type="scientific">Deinococcus piscis</name>
    <dbReference type="NCBI Taxonomy" id="394230"/>
    <lineage>
        <taxon>Bacteria</taxon>
        <taxon>Thermotogati</taxon>
        <taxon>Deinococcota</taxon>
        <taxon>Deinococci</taxon>
        <taxon>Deinococcales</taxon>
        <taxon>Deinococcaceae</taxon>
        <taxon>Deinococcus</taxon>
    </lineage>
</organism>
<evidence type="ECO:0000256" key="4">
    <source>
        <dbReference type="ARBA" id="ARBA00022741"/>
    </source>
</evidence>
<evidence type="ECO:0000256" key="1">
    <source>
        <dbReference type="ARBA" id="ARBA00003618"/>
    </source>
</evidence>
<dbReference type="RefSeq" id="WP_189643420.1">
    <property type="nucleotide sequence ID" value="NZ_BNAL01000024.1"/>
</dbReference>
<keyword evidence="5 9" id="KW-0227">DNA damage</keyword>
<dbReference type="PANTHER" id="PTHR11059:SF0">
    <property type="entry name" value="DNA REPAIR PROTEIN RECN"/>
    <property type="match status" value="1"/>
</dbReference>
<evidence type="ECO:0000256" key="10">
    <source>
        <dbReference type="SAM" id="Coils"/>
    </source>
</evidence>
<keyword evidence="7 9" id="KW-0234">DNA repair</keyword>
<dbReference type="PANTHER" id="PTHR11059">
    <property type="entry name" value="DNA REPAIR PROTEIN RECN"/>
    <property type="match status" value="1"/>
</dbReference>
<proteinExistence type="inferred from homology"/>
<evidence type="ECO:0000256" key="8">
    <source>
        <dbReference type="ARBA" id="ARBA00033408"/>
    </source>
</evidence>
<evidence type="ECO:0000256" key="7">
    <source>
        <dbReference type="ARBA" id="ARBA00023204"/>
    </source>
</evidence>
<comment type="similarity">
    <text evidence="2 9">Belongs to the RecN family.</text>
</comment>
<dbReference type="EMBL" id="BNAL01000024">
    <property type="protein sequence ID" value="GHG06283.1"/>
    <property type="molecule type" value="Genomic_DNA"/>
</dbReference>
<keyword evidence="13" id="KW-1185">Reference proteome</keyword>
<keyword evidence="6" id="KW-0067">ATP-binding</keyword>
<evidence type="ECO:0000313" key="13">
    <source>
        <dbReference type="Proteomes" id="UP000632154"/>
    </source>
</evidence>
<dbReference type="Pfam" id="PF02463">
    <property type="entry name" value="SMC_N"/>
    <property type="match status" value="1"/>
</dbReference>
<comment type="caution">
    <text evidence="12">The sequence shown here is derived from an EMBL/GenBank/DDBJ whole genome shotgun (WGS) entry which is preliminary data.</text>
</comment>
<accession>A0ABQ3K830</accession>
<dbReference type="CDD" id="cd03241">
    <property type="entry name" value="ABC_RecN"/>
    <property type="match status" value="1"/>
</dbReference>
<evidence type="ECO:0000313" key="12">
    <source>
        <dbReference type="EMBL" id="GHG06283.1"/>
    </source>
</evidence>
<dbReference type="InterPro" id="IPR004604">
    <property type="entry name" value="DNA_recomb/repair_RecN"/>
</dbReference>
<dbReference type="SUPFAM" id="SSF52540">
    <property type="entry name" value="P-loop containing nucleoside triphosphate hydrolases"/>
    <property type="match status" value="2"/>
</dbReference>
<evidence type="ECO:0000256" key="3">
    <source>
        <dbReference type="ARBA" id="ARBA00021315"/>
    </source>
</evidence>
<gene>
    <name evidence="12" type="primary">recN</name>
    <name evidence="12" type="ORF">GCM10017783_18580</name>
</gene>
<evidence type="ECO:0000256" key="2">
    <source>
        <dbReference type="ARBA" id="ARBA00009441"/>
    </source>
</evidence>
<evidence type="ECO:0000256" key="5">
    <source>
        <dbReference type="ARBA" id="ARBA00022763"/>
    </source>
</evidence>
<feature type="coiled-coil region" evidence="10">
    <location>
        <begin position="309"/>
        <end position="336"/>
    </location>
</feature>
<feature type="domain" description="RecF/RecN/SMC N-terminal" evidence="11">
    <location>
        <begin position="11"/>
        <end position="494"/>
    </location>
</feature>
<evidence type="ECO:0000259" key="11">
    <source>
        <dbReference type="Pfam" id="PF02463"/>
    </source>
</evidence>
<evidence type="ECO:0000256" key="9">
    <source>
        <dbReference type="PIRNR" id="PIRNR003128"/>
    </source>
</evidence>
<keyword evidence="10" id="KW-0175">Coiled coil</keyword>
<dbReference type="PIRSF" id="PIRSF003128">
    <property type="entry name" value="RecN"/>
    <property type="match status" value="1"/>
</dbReference>
<evidence type="ECO:0000256" key="6">
    <source>
        <dbReference type="ARBA" id="ARBA00022840"/>
    </source>
</evidence>
<keyword evidence="4" id="KW-0547">Nucleotide-binding</keyword>